<feature type="compositionally biased region" description="Basic and acidic residues" evidence="11">
    <location>
        <begin position="478"/>
        <end position="531"/>
    </location>
</feature>
<evidence type="ECO:0000256" key="4">
    <source>
        <dbReference type="ARBA" id="ARBA00022737"/>
    </source>
</evidence>
<keyword evidence="10" id="KW-0393">Immunoglobulin domain</keyword>
<dbReference type="PANTHER" id="PTHR13771">
    <property type="entry name" value="INTERCELLULAR ADHESION MOLECULE"/>
    <property type="match status" value="1"/>
</dbReference>
<dbReference type="InterPro" id="IPR003599">
    <property type="entry name" value="Ig_sub"/>
</dbReference>
<keyword evidence="4" id="KW-0677">Repeat</keyword>
<feature type="domain" description="Ig-like" evidence="12">
    <location>
        <begin position="945"/>
        <end position="1028"/>
    </location>
</feature>
<name>A0A674GTB8_TAEGU</name>
<feature type="compositionally biased region" description="Basic and acidic residues" evidence="11">
    <location>
        <begin position="611"/>
        <end position="660"/>
    </location>
</feature>
<evidence type="ECO:0000256" key="11">
    <source>
        <dbReference type="SAM" id="MobiDB-lite"/>
    </source>
</evidence>
<accession>A0A674GTB8</accession>
<protein>
    <recommendedName>
        <fullName evidence="12">Ig-like domain-containing protein</fullName>
    </recommendedName>
</protein>
<feature type="compositionally biased region" description="Basic and acidic residues" evidence="11">
    <location>
        <begin position="540"/>
        <end position="599"/>
    </location>
</feature>
<evidence type="ECO:0000256" key="9">
    <source>
        <dbReference type="ARBA" id="ARBA00023180"/>
    </source>
</evidence>
<dbReference type="FunFam" id="2.60.40.10:FF:000641">
    <property type="entry name" value="Intercellular adhesion molecule 1"/>
    <property type="match status" value="1"/>
</dbReference>
<dbReference type="OMA" id="THESGTH"/>
<dbReference type="AlphaFoldDB" id="A0A674GTB8"/>
<evidence type="ECO:0000256" key="7">
    <source>
        <dbReference type="ARBA" id="ARBA00023136"/>
    </source>
</evidence>
<reference evidence="13" key="1">
    <citation type="submission" date="2025-08" db="UniProtKB">
        <authorList>
            <consortium name="Ensembl"/>
        </authorList>
    </citation>
    <scope>IDENTIFICATION</scope>
</reference>
<keyword evidence="2" id="KW-0812">Transmembrane</keyword>
<dbReference type="PROSITE" id="PS50835">
    <property type="entry name" value="IG_LIKE"/>
    <property type="match status" value="3"/>
</dbReference>
<keyword evidence="5" id="KW-0130">Cell adhesion</keyword>
<evidence type="ECO:0000259" key="12">
    <source>
        <dbReference type="PROSITE" id="PS50835"/>
    </source>
</evidence>
<feature type="domain" description="Ig-like" evidence="12">
    <location>
        <begin position="697"/>
        <end position="787"/>
    </location>
</feature>
<feature type="region of interest" description="Disordered" evidence="11">
    <location>
        <begin position="13"/>
        <end position="32"/>
    </location>
</feature>
<evidence type="ECO:0000313" key="14">
    <source>
        <dbReference type="Proteomes" id="UP000007754"/>
    </source>
</evidence>
<reference evidence="13" key="2">
    <citation type="submission" date="2025-09" db="UniProtKB">
        <authorList>
            <consortium name="Ensembl"/>
        </authorList>
    </citation>
    <scope>IDENTIFICATION</scope>
</reference>
<dbReference type="PANTHER" id="PTHR13771:SF9">
    <property type="entry name" value="INTERCELLULAR ADHESION MOLECULE 5"/>
    <property type="match status" value="1"/>
</dbReference>
<keyword evidence="7" id="KW-0472">Membrane</keyword>
<dbReference type="InterPro" id="IPR047012">
    <property type="entry name" value="ICAM_VCAM"/>
</dbReference>
<keyword evidence="9" id="KW-0325">Glycoprotein</keyword>
<comment type="subcellular location">
    <subcellularLocation>
        <location evidence="1">Membrane</location>
        <topology evidence="1">Single-pass type I membrane protein</topology>
    </subcellularLocation>
</comment>
<dbReference type="InterPro" id="IPR007110">
    <property type="entry name" value="Ig-like_dom"/>
</dbReference>
<dbReference type="SMART" id="SM00408">
    <property type="entry name" value="IGc2"/>
    <property type="match status" value="4"/>
</dbReference>
<feature type="region of interest" description="Disordered" evidence="11">
    <location>
        <begin position="384"/>
        <end position="408"/>
    </location>
</feature>
<dbReference type="PRINTS" id="PR01472">
    <property type="entry name" value="ICAMVCAM1"/>
</dbReference>
<dbReference type="GO" id="GO:0098609">
    <property type="term" value="P:cell-cell adhesion"/>
    <property type="evidence" value="ECO:0007669"/>
    <property type="project" value="InterPro"/>
</dbReference>
<dbReference type="Gene3D" id="2.60.40.10">
    <property type="entry name" value="Immunoglobulins"/>
    <property type="match status" value="7"/>
</dbReference>
<dbReference type="InterPro" id="IPR036179">
    <property type="entry name" value="Ig-like_dom_sf"/>
</dbReference>
<organism evidence="13 14">
    <name type="scientific">Taeniopygia guttata</name>
    <name type="common">Zebra finch</name>
    <name type="synonym">Poephila guttata</name>
    <dbReference type="NCBI Taxonomy" id="59729"/>
    <lineage>
        <taxon>Eukaryota</taxon>
        <taxon>Metazoa</taxon>
        <taxon>Chordata</taxon>
        <taxon>Craniata</taxon>
        <taxon>Vertebrata</taxon>
        <taxon>Euteleostomi</taxon>
        <taxon>Archelosauria</taxon>
        <taxon>Archosauria</taxon>
        <taxon>Dinosauria</taxon>
        <taxon>Saurischia</taxon>
        <taxon>Theropoda</taxon>
        <taxon>Coelurosauria</taxon>
        <taxon>Aves</taxon>
        <taxon>Neognathae</taxon>
        <taxon>Neoaves</taxon>
        <taxon>Telluraves</taxon>
        <taxon>Australaves</taxon>
        <taxon>Passeriformes</taxon>
        <taxon>Passeroidea</taxon>
        <taxon>Estrildidae</taxon>
        <taxon>Estrildinae</taxon>
        <taxon>Taeniopygia</taxon>
    </lineage>
</organism>
<dbReference type="Pfam" id="PF13927">
    <property type="entry name" value="Ig_3"/>
    <property type="match status" value="2"/>
</dbReference>
<proteinExistence type="predicted"/>
<keyword evidence="6" id="KW-1133">Transmembrane helix</keyword>
<dbReference type="GO" id="GO:0005178">
    <property type="term" value="F:integrin binding"/>
    <property type="evidence" value="ECO:0007669"/>
    <property type="project" value="InterPro"/>
</dbReference>
<dbReference type="InterPro" id="IPR048679">
    <property type="entry name" value="ICAM1_3_5_D2"/>
</dbReference>
<keyword evidence="3" id="KW-0732">Signal</keyword>
<feature type="region of interest" description="Disordered" evidence="11">
    <location>
        <begin position="460"/>
        <end position="666"/>
    </location>
</feature>
<dbReference type="Proteomes" id="UP000007754">
    <property type="component" value="Unplaced"/>
</dbReference>
<dbReference type="Pfam" id="PF21146">
    <property type="entry name" value="ICAM1_3_5_D2"/>
    <property type="match status" value="1"/>
</dbReference>
<dbReference type="GO" id="GO:0005886">
    <property type="term" value="C:plasma membrane"/>
    <property type="evidence" value="ECO:0007669"/>
    <property type="project" value="TreeGrafter"/>
</dbReference>
<evidence type="ECO:0000256" key="8">
    <source>
        <dbReference type="ARBA" id="ARBA00023157"/>
    </source>
</evidence>
<dbReference type="Ensembl" id="ENSTGUT00000024742.1">
    <property type="protein sequence ID" value="ENSTGUP00000025647.1"/>
    <property type="gene ID" value="ENSTGUG00000019185.1"/>
</dbReference>
<dbReference type="InParanoid" id="A0A674GTB8"/>
<dbReference type="CDD" id="cd00096">
    <property type="entry name" value="Ig"/>
    <property type="match status" value="1"/>
</dbReference>
<dbReference type="SMART" id="SM00409">
    <property type="entry name" value="IG"/>
    <property type="match status" value="6"/>
</dbReference>
<feature type="region of interest" description="Disordered" evidence="11">
    <location>
        <begin position="37"/>
        <end position="63"/>
    </location>
</feature>
<keyword evidence="8" id="KW-1015">Disulfide bond</keyword>
<dbReference type="InterPro" id="IPR003987">
    <property type="entry name" value="ICAM_VCAM_N"/>
</dbReference>
<feature type="domain" description="Ig-like" evidence="12">
    <location>
        <begin position="355"/>
        <end position="429"/>
    </location>
</feature>
<evidence type="ECO:0000256" key="10">
    <source>
        <dbReference type="ARBA" id="ARBA00023319"/>
    </source>
</evidence>
<evidence type="ECO:0000256" key="3">
    <source>
        <dbReference type="ARBA" id="ARBA00022729"/>
    </source>
</evidence>
<keyword evidence="14" id="KW-1185">Reference proteome</keyword>
<evidence type="ECO:0000256" key="6">
    <source>
        <dbReference type="ARBA" id="ARBA00022989"/>
    </source>
</evidence>
<sequence length="1089" mass="114963">RVTPWWWHRYRGGTPRVTPAAGAGTGDTEGDTALVSVPRAAGTGGGDTVGTPRVTPRWSRSPELPERVELEPVAPVAEGDSRTLTCRVLEVAPLRNLTVTLRRGTETLRTESFGDAEGSATVAVSHRLTATRGDHGQRVTCHAELSLRPHGPLFARAAVPVTLSVFALPEPPQLRVPAILEVGTVTAASCRVTGAFPAGDIRVTAALDREPLNVTAEVTGDTVTASTELAPRSPGPRELSCTAAVATAARTARRRLHVYRLPVPALELSPAPVAAGGEVTVTCRSGATEPPAARLQLRDADGGVLAEGPQPRLQLRLVARRDDDGREFRCRASLAVGDTAVTKEAGARLAVLYHPEIPASGCPPTRTWLRGSLAALSCRATGNPEPTVTCGRRGGPAGSTEPRPVTRARAGTYVCNATNALGTRSRRVTVRVEYEPTLAESGCPAHRVWVEGERRELRCRADGEPAPSTRCARHRDSRHGGTRDGGTRDGGTRESDIHESGTHESGTHESGTRESDIHESGTHESDTHDGGTHNSGTHDGGTHESDTRDSDTHESDTHESGTHESGTHEGDTHDSGTRDGGTHHGGTHEGDTHNSDTHHSGVTYNSGTRDGGTHDSDTHDSDTHDSDTHNGDSHDSDTHDGDTRDSDTHNNDTHDSDTHHGGTHVVTRADGGRYVCRATNRHGVAVRSVLVTVEYRPSLGERGCPERRRWLEGSPAELRCAATGNPPPRVTCAKLGGGRDPPDNATEPGDPRDPPRATPNVTRAHAGTYRCRATNAHGSAVRDVTVAVECERGRRFTGKTGGLGGKPGVFGGANRGFCGQTGGFGGQTGGFGGGKPGILGGKPGILGANRGFWGKTGDLGGKPGFFGGKPGVLGEQTGDFWEANRGFWRQTGSFGGKTGGFGGANRGFLGANRVFRGENRGFWVQTGGFLAALSTGRCRPGADGPAGVTVRVLPSANVTRGGGFTVECGAEGLPVPTYTWALPPAPNLRLAADNRSVTVTGATAANRGLYTCTASNRHGRRAGSVVVRVDGETGEPGGVPVLPAASRCYRRRPGVTGAVPQRGGRWCWRRWERWARWPRWDWRWPVVST</sequence>
<evidence type="ECO:0000256" key="2">
    <source>
        <dbReference type="ARBA" id="ARBA00022692"/>
    </source>
</evidence>
<evidence type="ECO:0000256" key="5">
    <source>
        <dbReference type="ARBA" id="ARBA00022889"/>
    </source>
</evidence>
<evidence type="ECO:0000256" key="1">
    <source>
        <dbReference type="ARBA" id="ARBA00004479"/>
    </source>
</evidence>
<evidence type="ECO:0000313" key="13">
    <source>
        <dbReference type="Ensembl" id="ENSTGUP00000025647.1"/>
    </source>
</evidence>
<dbReference type="SUPFAM" id="SSF48726">
    <property type="entry name" value="Immunoglobulin"/>
    <property type="match status" value="7"/>
</dbReference>
<dbReference type="InterPro" id="IPR003598">
    <property type="entry name" value="Ig_sub2"/>
</dbReference>
<dbReference type="GeneTree" id="ENSGT00940000159005"/>
<feature type="region of interest" description="Disordered" evidence="11">
    <location>
        <begin position="721"/>
        <end position="762"/>
    </location>
</feature>
<dbReference type="InterPro" id="IPR013783">
    <property type="entry name" value="Ig-like_fold"/>
</dbReference>